<evidence type="ECO:0000313" key="3">
    <source>
        <dbReference type="EMBL" id="RAJ76500.1"/>
    </source>
</evidence>
<dbReference type="GO" id="GO:0016787">
    <property type="term" value="F:hydrolase activity"/>
    <property type="evidence" value="ECO:0007669"/>
    <property type="project" value="InterPro"/>
</dbReference>
<dbReference type="InterPro" id="IPR011989">
    <property type="entry name" value="ARM-like"/>
</dbReference>
<dbReference type="Pfam" id="PF13646">
    <property type="entry name" value="HEAT_2"/>
    <property type="match status" value="1"/>
</dbReference>
<feature type="domain" description="3-keto-alpha-glucoside-1,2-lyase/3-keto-2-hydroxy-glucal hydratase" evidence="2">
    <location>
        <begin position="720"/>
        <end position="915"/>
    </location>
</feature>
<gene>
    <name evidence="3" type="ORF">CLV59_10819</name>
</gene>
<dbReference type="AlphaFoldDB" id="A0A327VR25"/>
<proteinExistence type="predicted"/>
<evidence type="ECO:0000256" key="1">
    <source>
        <dbReference type="SAM" id="SignalP"/>
    </source>
</evidence>
<comment type="caution">
    <text evidence="3">The sequence shown here is derived from an EMBL/GenBank/DDBJ whole genome shotgun (WGS) entry which is preliminary data.</text>
</comment>
<dbReference type="Proteomes" id="UP000249819">
    <property type="component" value="Unassembled WGS sequence"/>
</dbReference>
<dbReference type="RefSeq" id="WP_170137867.1">
    <property type="nucleotide sequence ID" value="NZ_QLMA01000008.1"/>
</dbReference>
<accession>A0A327VR25</accession>
<dbReference type="InterPro" id="IPR004155">
    <property type="entry name" value="PBS_lyase_HEAT"/>
</dbReference>
<dbReference type="SMART" id="SM00567">
    <property type="entry name" value="EZ_HEAT"/>
    <property type="match status" value="4"/>
</dbReference>
<dbReference type="EMBL" id="QLMA01000008">
    <property type="protein sequence ID" value="RAJ76500.1"/>
    <property type="molecule type" value="Genomic_DNA"/>
</dbReference>
<dbReference type="PROSITE" id="PS50077">
    <property type="entry name" value="HEAT_REPEAT"/>
    <property type="match status" value="1"/>
</dbReference>
<dbReference type="SUPFAM" id="SSF48371">
    <property type="entry name" value="ARM repeat"/>
    <property type="match status" value="1"/>
</dbReference>
<reference evidence="3 4" key="1">
    <citation type="submission" date="2018-06" db="EMBL/GenBank/DDBJ databases">
        <title>Genomic Encyclopedia of Archaeal and Bacterial Type Strains, Phase II (KMG-II): from individual species to whole genera.</title>
        <authorList>
            <person name="Goeker M."/>
        </authorList>
    </citation>
    <scope>NUCLEOTIDE SEQUENCE [LARGE SCALE GENOMIC DNA]</scope>
    <source>
        <strain evidence="3 4">DSM 29821</strain>
    </source>
</reference>
<keyword evidence="1" id="KW-0732">Signal</keyword>
<dbReference type="InterPro" id="IPR021133">
    <property type="entry name" value="HEAT_type_2"/>
</dbReference>
<evidence type="ECO:0000259" key="2">
    <source>
        <dbReference type="Pfam" id="PF06439"/>
    </source>
</evidence>
<protein>
    <submittedName>
        <fullName evidence="3">HEAT repeat protein</fullName>
    </submittedName>
</protein>
<feature type="chain" id="PRO_5016355763" evidence="1">
    <location>
        <begin position="20"/>
        <end position="1122"/>
    </location>
</feature>
<name>A0A327VR25_9BACT</name>
<dbReference type="InterPro" id="IPR016024">
    <property type="entry name" value="ARM-type_fold"/>
</dbReference>
<dbReference type="Gene3D" id="1.25.10.10">
    <property type="entry name" value="Leucine-rich Repeat Variant"/>
    <property type="match status" value="3"/>
</dbReference>
<feature type="signal peptide" evidence="1">
    <location>
        <begin position="1"/>
        <end position="19"/>
    </location>
</feature>
<keyword evidence="4" id="KW-1185">Reference proteome</keyword>
<organism evidence="3 4">
    <name type="scientific">Chitinophaga dinghuensis</name>
    <dbReference type="NCBI Taxonomy" id="1539050"/>
    <lineage>
        <taxon>Bacteria</taxon>
        <taxon>Pseudomonadati</taxon>
        <taxon>Bacteroidota</taxon>
        <taxon>Chitinophagia</taxon>
        <taxon>Chitinophagales</taxon>
        <taxon>Chitinophagaceae</taxon>
        <taxon>Chitinophaga</taxon>
    </lineage>
</organism>
<sequence length="1122" mass="121157">MKKVTSIITALLVSSCLYAQSGPDQRTATTKIADILARFPANGQAELQKYCSEIEALGADGISQMTDMLVGPRKGDNTKTEYALAGYAFYVTGKGLETQRQTAARAFTTALTHADATETKAFIIRQLQTLADPVAIPVLQPLLADQQLADPAARALVKINTTESKQALLQALATSKELIQQTLVQALGDANYSPANAAIMKLAATGSPDLQKVAHYALSRIADPAAGTVLKAAAVRAGWNYDHTNATASYLTWLSQLSDKKQAATLATAILNDTKTPARENAYIAALQLLADNKGETAFPQFLAATADPRARVKDAGWKLIGRYANDLQAPQQALVLKQLKAADNNTKAAALRILADKKVQFALPAATEMLQDKNPAVKAAAADAAGRIGGAVSLPGLMGALNTTDATTVSTIRNTLLLLPGAATTNALASVYPGLTNAGKTAAITVMAERRDVKYSPFALDAVNSSDVELHKAGLDALRFMATAKDIPTLMQLLNNVAGEDEIKAVQQGIISAGIGAGDLQQYMQQAGPDKQSRYLGILAGIGSKDAVQQTVNAFNNGNEQTKSAAVTALTEWSNANAAPALLEIARNKSLPAYQEQAQLGYLVIATKSQQPADQKVLMVRNILDLSPGATVKLKALQVLDKSKSYNGLLLASRYLDDPATAADAALVSMNIALADKSLAGPEVKAILEKAAAGLKGGDADYQRQSIRKYLAEMPVGEGFVPMFNGKDLSGWKGLVENPLKRSKMNDKTLKAAQNKADEIMRKGWSVKDGMLVFNGEGDNLCTEKKFGDFEMLVDWKITSKGDAGIYLRGSPQVQIWDTSRVDVGAQVGSGGLYNNQTHESKPLKLADNAIGEWNHFRIIMKGDRVTVYLNGQLVTNNTILENYWDRGLPIFPEEQLELQAHGTNVTYRELYIREIPRPQPSVLSEEEQKAGYKLLFDGTNMHAWTGNTTDYVMEDGNMVIYPKMGGHGNLYTKDEYKNFSFRFEFQLTPGANNGVGIRAPLEGDAAYNGMEIQILDNDADIYKKLHEYQYHGSVYGVIPAKRGFLKPVGEWNQEEIIANGTRIKVILNGEVILDGDIADARDHGTLDHKEHPGLKNETGHIGFLGHGDVVRFRNIRVKTL</sequence>
<dbReference type="PROSITE" id="PS51257">
    <property type="entry name" value="PROKAR_LIPOPROTEIN"/>
    <property type="match status" value="1"/>
</dbReference>
<evidence type="ECO:0000313" key="4">
    <source>
        <dbReference type="Proteomes" id="UP000249819"/>
    </source>
</evidence>
<feature type="domain" description="3-keto-alpha-glucoside-1,2-lyase/3-keto-2-hydroxy-glucal hydratase" evidence="2">
    <location>
        <begin position="933"/>
        <end position="1120"/>
    </location>
</feature>
<dbReference type="InterPro" id="IPR010496">
    <property type="entry name" value="AL/BT2_dom"/>
</dbReference>
<dbReference type="Gene3D" id="2.60.120.560">
    <property type="entry name" value="Exo-inulinase, domain 1"/>
    <property type="match status" value="2"/>
</dbReference>
<dbReference type="Pfam" id="PF06439">
    <property type="entry name" value="3keto-disac_hyd"/>
    <property type="match status" value="2"/>
</dbReference>